<dbReference type="PANTHER" id="PTHR43697">
    <property type="entry name" value="SERYL-TRNA SYNTHETASE"/>
    <property type="match status" value="1"/>
</dbReference>
<evidence type="ECO:0000256" key="14">
    <source>
        <dbReference type="PIRSR" id="PIRSR001529-2"/>
    </source>
</evidence>
<dbReference type="InterPro" id="IPR045864">
    <property type="entry name" value="aa-tRNA-synth_II/BPL/LPL"/>
</dbReference>
<comment type="caution">
    <text evidence="17">The sequence shown here is derived from an EMBL/GenBank/DDBJ whole genome shotgun (WGS) entry which is preliminary data.</text>
</comment>
<dbReference type="FunFam" id="3.30.930.10:FF:000018">
    <property type="entry name" value="Serine--tRNA ligase"/>
    <property type="match status" value="1"/>
</dbReference>
<evidence type="ECO:0000256" key="5">
    <source>
        <dbReference type="ARBA" id="ARBA00022598"/>
    </source>
</evidence>
<dbReference type="PROSITE" id="PS50862">
    <property type="entry name" value="AA_TRNA_LIGASE_II"/>
    <property type="match status" value="1"/>
</dbReference>
<dbReference type="SUPFAM" id="SSF55681">
    <property type="entry name" value="Class II aaRS and biotin synthetases"/>
    <property type="match status" value="1"/>
</dbReference>
<protein>
    <recommendedName>
        <fullName evidence="12">Serine--tRNA ligase</fullName>
        <ecNumber evidence="12">6.1.1.11</ecNumber>
    </recommendedName>
    <alternativeName>
        <fullName evidence="12">Seryl-tRNA synthetase</fullName>
        <shortName evidence="12">SerRS</shortName>
    </alternativeName>
    <alternativeName>
        <fullName evidence="12">Seryl-tRNA(Ser/Sec) synthetase</fullName>
    </alternativeName>
</protein>
<feature type="binding site" evidence="13">
    <location>
        <position position="389"/>
    </location>
    <ligand>
        <name>L-serine</name>
        <dbReference type="ChEBI" id="CHEBI:33384"/>
    </ligand>
</feature>
<dbReference type="EMBL" id="QZWH01000027">
    <property type="protein sequence ID" value="RJT22152.1"/>
    <property type="molecule type" value="Genomic_DNA"/>
</dbReference>
<evidence type="ECO:0000256" key="15">
    <source>
        <dbReference type="SAM" id="MobiDB-lite"/>
    </source>
</evidence>
<reference evidence="17 18" key="1">
    <citation type="submission" date="2018-09" db="EMBL/GenBank/DDBJ databases">
        <title>Draft genome sequence of Buttiauxella izardii CCUG 35510T.</title>
        <authorList>
            <person name="Salva-Serra F."/>
            <person name="Marathe N."/>
            <person name="Moore E."/>
            <person name="Stadler-Svensson L."/>
            <person name="Engstrom-Jakobsson H."/>
        </authorList>
    </citation>
    <scope>NUCLEOTIDE SEQUENCE [LARGE SCALE GENOMIC DNA]</scope>
    <source>
        <strain evidence="17 18">CCUG 35510</strain>
    </source>
</reference>
<comment type="similarity">
    <text evidence="3 12">Belongs to the class-II aminoacyl-tRNA synthetase family. Type-1 seryl-tRNA synthetase subfamily.</text>
</comment>
<evidence type="ECO:0000256" key="3">
    <source>
        <dbReference type="ARBA" id="ARBA00010728"/>
    </source>
</evidence>
<dbReference type="InterPro" id="IPR002317">
    <property type="entry name" value="Ser-tRNA-ligase_type_1"/>
</dbReference>
<dbReference type="Proteomes" id="UP000276295">
    <property type="component" value="Unassembled WGS sequence"/>
</dbReference>
<dbReference type="AlphaFoldDB" id="A0A3A5JRR8"/>
<feature type="compositionally biased region" description="Polar residues" evidence="15">
    <location>
        <begin position="46"/>
        <end position="58"/>
    </location>
</feature>
<organism evidence="17 18">
    <name type="scientific">Buttiauxella izardii</name>
    <dbReference type="NCBI Taxonomy" id="82991"/>
    <lineage>
        <taxon>Bacteria</taxon>
        <taxon>Pseudomonadati</taxon>
        <taxon>Pseudomonadota</taxon>
        <taxon>Gammaproteobacteria</taxon>
        <taxon>Enterobacterales</taxon>
        <taxon>Enterobacteriaceae</taxon>
        <taxon>Buttiauxella</taxon>
    </lineage>
</organism>
<comment type="pathway">
    <text evidence="2 12">Aminoacyl-tRNA biosynthesis; selenocysteinyl-tRNA(Sec) biosynthesis; L-seryl-tRNA(Sec) from L-serine and tRNA(Sec): step 1/1.</text>
</comment>
<comment type="function">
    <text evidence="12">Catalyzes the attachment of serine to tRNA(Ser). Is also able to aminoacylate tRNA(Sec) with serine, to form the misacylated tRNA L-seryl-tRNA(Sec), which will be further converted into selenocysteinyl-tRNA(Sec).</text>
</comment>
<gene>
    <name evidence="12" type="primary">serS</name>
    <name evidence="17" type="ORF">D6029_12860</name>
</gene>
<evidence type="ECO:0000256" key="1">
    <source>
        <dbReference type="ARBA" id="ARBA00004496"/>
    </source>
</evidence>
<evidence type="ECO:0000256" key="11">
    <source>
        <dbReference type="ARBA" id="ARBA00048823"/>
    </source>
</evidence>
<dbReference type="GO" id="GO:0016260">
    <property type="term" value="P:selenocysteine biosynthetic process"/>
    <property type="evidence" value="ECO:0007669"/>
    <property type="project" value="UniProtKB-UniRule"/>
</dbReference>
<accession>A0A3A5JRR8</accession>
<feature type="binding site" evidence="13">
    <location>
        <position position="237"/>
    </location>
    <ligand>
        <name>L-serine</name>
        <dbReference type="ChEBI" id="CHEBI:33384"/>
    </ligand>
</feature>
<dbReference type="InterPro" id="IPR010978">
    <property type="entry name" value="tRNA-bd_arm"/>
</dbReference>
<feature type="binding site" evidence="13">
    <location>
        <position position="268"/>
    </location>
    <ligand>
        <name>L-serine</name>
        <dbReference type="ChEBI" id="CHEBI:33384"/>
    </ligand>
</feature>
<comment type="catalytic activity">
    <reaction evidence="10 12">
        <text>tRNA(Sec) + L-serine + ATP = L-seryl-tRNA(Sec) + AMP + diphosphate + H(+)</text>
        <dbReference type="Rhea" id="RHEA:42580"/>
        <dbReference type="Rhea" id="RHEA-COMP:9742"/>
        <dbReference type="Rhea" id="RHEA-COMP:10128"/>
        <dbReference type="ChEBI" id="CHEBI:15378"/>
        <dbReference type="ChEBI" id="CHEBI:30616"/>
        <dbReference type="ChEBI" id="CHEBI:33019"/>
        <dbReference type="ChEBI" id="CHEBI:33384"/>
        <dbReference type="ChEBI" id="CHEBI:78442"/>
        <dbReference type="ChEBI" id="CHEBI:78533"/>
        <dbReference type="ChEBI" id="CHEBI:456215"/>
        <dbReference type="EC" id="6.1.1.11"/>
    </reaction>
</comment>
<keyword evidence="7 12" id="KW-0067">ATP-binding</keyword>
<dbReference type="Gene3D" id="1.10.287.40">
    <property type="entry name" value="Serine-tRNA synthetase, tRNA binding domain"/>
    <property type="match status" value="1"/>
</dbReference>
<dbReference type="GO" id="GO:0005737">
    <property type="term" value="C:cytoplasm"/>
    <property type="evidence" value="ECO:0007669"/>
    <property type="project" value="UniProtKB-SubCell"/>
</dbReference>
<dbReference type="PIRSF" id="PIRSF001529">
    <property type="entry name" value="Ser-tRNA-synth_IIa"/>
    <property type="match status" value="1"/>
</dbReference>
<comment type="catalytic activity">
    <reaction evidence="11 12">
        <text>tRNA(Ser) + L-serine + ATP = L-seryl-tRNA(Ser) + AMP + diphosphate + H(+)</text>
        <dbReference type="Rhea" id="RHEA:12292"/>
        <dbReference type="Rhea" id="RHEA-COMP:9669"/>
        <dbReference type="Rhea" id="RHEA-COMP:9703"/>
        <dbReference type="ChEBI" id="CHEBI:15378"/>
        <dbReference type="ChEBI" id="CHEBI:30616"/>
        <dbReference type="ChEBI" id="CHEBI:33019"/>
        <dbReference type="ChEBI" id="CHEBI:33384"/>
        <dbReference type="ChEBI" id="CHEBI:78442"/>
        <dbReference type="ChEBI" id="CHEBI:78533"/>
        <dbReference type="ChEBI" id="CHEBI:456215"/>
        <dbReference type="EC" id="6.1.1.11"/>
    </reaction>
</comment>
<dbReference type="FunFam" id="1.10.287.40:FF:000001">
    <property type="entry name" value="Serine--tRNA ligase"/>
    <property type="match status" value="1"/>
</dbReference>
<dbReference type="PANTHER" id="PTHR43697:SF1">
    <property type="entry name" value="SERINE--TRNA LIGASE"/>
    <property type="match status" value="1"/>
</dbReference>
<comment type="subunit">
    <text evidence="12">Homodimer. The tRNA molecule binds across the dimer.</text>
</comment>
<keyword evidence="8 12" id="KW-0648">Protein biosynthesis</keyword>
<feature type="binding site" evidence="12 14">
    <location>
        <begin position="355"/>
        <end position="358"/>
    </location>
    <ligand>
        <name>ATP</name>
        <dbReference type="ChEBI" id="CHEBI:30616"/>
    </ligand>
</feature>
<keyword evidence="18" id="KW-1185">Reference proteome</keyword>
<evidence type="ECO:0000256" key="4">
    <source>
        <dbReference type="ARBA" id="ARBA00022490"/>
    </source>
</evidence>
<keyword evidence="6 12" id="KW-0547">Nucleotide-binding</keyword>
<comment type="domain">
    <text evidence="12">Consists of two distinct domains, a catalytic core and a N-terminal extension that is involved in tRNA binding.</text>
</comment>
<evidence type="ECO:0000256" key="6">
    <source>
        <dbReference type="ARBA" id="ARBA00022741"/>
    </source>
</evidence>
<dbReference type="InterPro" id="IPR006195">
    <property type="entry name" value="aa-tRNA-synth_II"/>
</dbReference>
<dbReference type="GO" id="GO:0004828">
    <property type="term" value="F:serine-tRNA ligase activity"/>
    <property type="evidence" value="ECO:0007669"/>
    <property type="project" value="UniProtKB-UniRule"/>
</dbReference>
<dbReference type="RefSeq" id="WP_120065125.1">
    <property type="nucleotide sequence ID" value="NZ_QZWH01000027.1"/>
</dbReference>
<dbReference type="EC" id="6.1.1.11" evidence="12"/>
<dbReference type="Gene3D" id="3.30.930.10">
    <property type="entry name" value="Bira Bifunctional Protein, Domain 2"/>
    <property type="match status" value="1"/>
</dbReference>
<feature type="binding site" evidence="12 14">
    <location>
        <begin position="268"/>
        <end position="270"/>
    </location>
    <ligand>
        <name>ATP</name>
        <dbReference type="ChEBI" id="CHEBI:30616"/>
    </ligand>
</feature>
<comment type="subcellular location">
    <subcellularLocation>
        <location evidence="1 12">Cytoplasm</location>
    </subcellularLocation>
</comment>
<feature type="binding site" evidence="12">
    <location>
        <position position="391"/>
    </location>
    <ligand>
        <name>L-serine</name>
        <dbReference type="ChEBI" id="CHEBI:33384"/>
    </ligand>
</feature>
<feature type="binding site" evidence="12 13">
    <location>
        <position position="291"/>
    </location>
    <ligand>
        <name>L-serine</name>
        <dbReference type="ChEBI" id="CHEBI:33384"/>
    </ligand>
</feature>
<dbReference type="GO" id="GO:0006434">
    <property type="term" value="P:seryl-tRNA aminoacylation"/>
    <property type="evidence" value="ECO:0007669"/>
    <property type="project" value="UniProtKB-UniRule"/>
</dbReference>
<evidence type="ECO:0000256" key="2">
    <source>
        <dbReference type="ARBA" id="ARBA00005045"/>
    </source>
</evidence>
<feature type="domain" description="Aminoacyl-transfer RNA synthetases class-II family profile" evidence="16">
    <location>
        <begin position="171"/>
        <end position="416"/>
    </location>
</feature>
<comment type="caution">
    <text evidence="12">Lacks conserved residue(s) required for the propagation of feature annotation.</text>
</comment>
<evidence type="ECO:0000256" key="8">
    <source>
        <dbReference type="ARBA" id="ARBA00022917"/>
    </source>
</evidence>
<dbReference type="InterPro" id="IPR042103">
    <property type="entry name" value="SerRS_1_N_sf"/>
</dbReference>
<keyword evidence="9 12" id="KW-0030">Aminoacyl-tRNA synthetase</keyword>
<dbReference type="NCBIfam" id="TIGR00414">
    <property type="entry name" value="serS"/>
    <property type="match status" value="1"/>
</dbReference>
<dbReference type="UniPathway" id="UPA00906">
    <property type="reaction ID" value="UER00895"/>
</dbReference>
<evidence type="ECO:0000259" key="16">
    <source>
        <dbReference type="PROSITE" id="PS50862"/>
    </source>
</evidence>
<sequence>MLDPNLLRTEPDAVAEKLARRGFKLDVETLRSLEERRKVLQVKTENLQAERNSRSKSIGQAKARGEDIEPLRQEVNQLGEDLDAAKTELDALLVEIRDISLTLPNLPDDCVPMGKDDSENVEISRWGEPRKFDFEVRDHVTLGEMAKGLDFASAVKLTGSRFVVMQGQIARLHRALSQFMLDLHTEQHGYVENYVPYLVNHETLYGTGQLPKFGGDLFHTRPLDEEAGSSNYALIPTAEVPLTNLVRDEIIDEDDLPLKMTAHTPCFRSEAGSYGRDTRGLIRQHQFDKVEMVQIVRPEDSMDALEELTAHAEKVLQLLGLPYRKVLLCSGDIGFGSAKTYDLEVWLPAQDTYREISSCSNMWDFQARRLQARCRSKADKKTRLVHTLNGSGLAVGRTLVAVLENYQQADGRIEVPEVLRPYMKGLEYIG</sequence>
<dbReference type="CDD" id="cd00770">
    <property type="entry name" value="SerRS_core"/>
    <property type="match status" value="1"/>
</dbReference>
<dbReference type="InterPro" id="IPR002314">
    <property type="entry name" value="aa-tRNA-synt_IIb"/>
</dbReference>
<dbReference type="GO" id="GO:0005524">
    <property type="term" value="F:ATP binding"/>
    <property type="evidence" value="ECO:0007669"/>
    <property type="project" value="UniProtKB-UniRule"/>
</dbReference>
<dbReference type="InterPro" id="IPR033729">
    <property type="entry name" value="SerRS_core"/>
</dbReference>
<dbReference type="OrthoDB" id="9804647at2"/>
<keyword evidence="5 12" id="KW-0436">Ligase</keyword>
<dbReference type="Pfam" id="PF02403">
    <property type="entry name" value="Seryl_tRNA_N"/>
    <property type="match status" value="1"/>
</dbReference>
<evidence type="ECO:0000256" key="10">
    <source>
        <dbReference type="ARBA" id="ARBA00047929"/>
    </source>
</evidence>
<dbReference type="HAMAP" id="MF_00176">
    <property type="entry name" value="Ser_tRNA_synth_type1"/>
    <property type="match status" value="1"/>
</dbReference>
<dbReference type="PRINTS" id="PR00981">
    <property type="entry name" value="TRNASYNTHSER"/>
</dbReference>
<dbReference type="SUPFAM" id="SSF46589">
    <property type="entry name" value="tRNA-binding arm"/>
    <property type="match status" value="1"/>
</dbReference>
<evidence type="ECO:0000256" key="12">
    <source>
        <dbReference type="HAMAP-Rule" id="MF_00176"/>
    </source>
</evidence>
<evidence type="ECO:0000256" key="13">
    <source>
        <dbReference type="PIRSR" id="PIRSR001529-1"/>
    </source>
</evidence>
<dbReference type="InterPro" id="IPR015866">
    <property type="entry name" value="Ser-tRNA-synth_1_N"/>
</dbReference>
<evidence type="ECO:0000313" key="17">
    <source>
        <dbReference type="EMBL" id="RJT22152.1"/>
    </source>
</evidence>
<keyword evidence="4 12" id="KW-0963">Cytoplasm</keyword>
<feature type="binding site" evidence="12">
    <location>
        <begin position="237"/>
        <end position="239"/>
    </location>
    <ligand>
        <name>L-serine</name>
        <dbReference type="ChEBI" id="CHEBI:33384"/>
    </ligand>
</feature>
<dbReference type="Pfam" id="PF00587">
    <property type="entry name" value="tRNA-synt_2b"/>
    <property type="match status" value="1"/>
</dbReference>
<evidence type="ECO:0000313" key="18">
    <source>
        <dbReference type="Proteomes" id="UP000276295"/>
    </source>
</evidence>
<feature type="region of interest" description="Disordered" evidence="15">
    <location>
        <begin position="46"/>
        <end position="67"/>
    </location>
</feature>
<evidence type="ECO:0000256" key="7">
    <source>
        <dbReference type="ARBA" id="ARBA00022840"/>
    </source>
</evidence>
<name>A0A3A5JRR8_9ENTR</name>
<proteinExistence type="inferred from homology"/>
<evidence type="ECO:0000256" key="9">
    <source>
        <dbReference type="ARBA" id="ARBA00023146"/>
    </source>
</evidence>